<dbReference type="InterPro" id="IPR025709">
    <property type="entry name" value="Leu_tRNA-synth_edit"/>
</dbReference>
<evidence type="ECO:0000259" key="9">
    <source>
        <dbReference type="Pfam" id="PF13603"/>
    </source>
</evidence>
<proteinExistence type="inferred from homology"/>
<evidence type="ECO:0000313" key="10">
    <source>
        <dbReference type="EMBL" id="GKT34537.1"/>
    </source>
</evidence>
<evidence type="ECO:0000256" key="1">
    <source>
        <dbReference type="ARBA" id="ARBA00005594"/>
    </source>
</evidence>
<sequence length="159" mass="17915">KKTPIYIANYVMMDYGTGAIMAVPAHDERDFEFATKYDIEIIPVIRPEDDSIDINNLKEAYTGSGLMMNSGEFDGLEVQEGQEKIVDWMDSKGIGNKTINYRLRDWLISRQRYWGTPIPIIECPDCGYVPVPDSELPVVLPKDVEFTGEGESPLTTSES</sequence>
<dbReference type="GO" id="GO:0016874">
    <property type="term" value="F:ligase activity"/>
    <property type="evidence" value="ECO:0007669"/>
    <property type="project" value="UniProtKB-KW"/>
</dbReference>
<evidence type="ECO:0000313" key="11">
    <source>
        <dbReference type="Proteomes" id="UP001057375"/>
    </source>
</evidence>
<dbReference type="InterPro" id="IPR002302">
    <property type="entry name" value="Leu-tRNA-ligase"/>
</dbReference>
<dbReference type="SUPFAM" id="SSF52374">
    <property type="entry name" value="Nucleotidylyl transferase"/>
    <property type="match status" value="1"/>
</dbReference>
<evidence type="ECO:0000256" key="5">
    <source>
        <dbReference type="ARBA" id="ARBA00022840"/>
    </source>
</evidence>
<keyword evidence="6" id="KW-0648">Protein biosynthesis</keyword>
<keyword evidence="3 10" id="KW-0436">Ligase</keyword>
<comment type="similarity">
    <text evidence="1">Belongs to the class-I aminoacyl-tRNA synthetase family.</text>
</comment>
<dbReference type="Pfam" id="PF13603">
    <property type="entry name" value="tRNA-synt_1_2"/>
    <property type="match status" value="1"/>
</dbReference>
<organism evidence="10 11">
    <name type="scientific">Aduncisulcus paluster</name>
    <dbReference type="NCBI Taxonomy" id="2918883"/>
    <lineage>
        <taxon>Eukaryota</taxon>
        <taxon>Metamonada</taxon>
        <taxon>Carpediemonas-like organisms</taxon>
        <taxon>Aduncisulcus</taxon>
    </lineage>
</organism>
<evidence type="ECO:0000256" key="4">
    <source>
        <dbReference type="ARBA" id="ARBA00022741"/>
    </source>
</evidence>
<keyword evidence="11" id="KW-1185">Reference proteome</keyword>
<dbReference type="PANTHER" id="PTHR43740">
    <property type="entry name" value="LEUCYL-TRNA SYNTHETASE"/>
    <property type="match status" value="1"/>
</dbReference>
<dbReference type="InterPro" id="IPR009008">
    <property type="entry name" value="Val/Leu/Ile-tRNA-synth_edit"/>
</dbReference>
<evidence type="ECO:0000256" key="7">
    <source>
        <dbReference type="ARBA" id="ARBA00023146"/>
    </source>
</evidence>
<keyword evidence="5" id="KW-0067">ATP-binding</keyword>
<dbReference type="PANTHER" id="PTHR43740:SF2">
    <property type="entry name" value="LEUCINE--TRNA LIGASE, MITOCHONDRIAL"/>
    <property type="match status" value="1"/>
</dbReference>
<gene>
    <name evidence="10" type="ORF">ADUPG1_002830</name>
</gene>
<dbReference type="InterPro" id="IPR002300">
    <property type="entry name" value="aa-tRNA-synth_Ia"/>
</dbReference>
<evidence type="ECO:0000256" key="6">
    <source>
        <dbReference type="ARBA" id="ARBA00022917"/>
    </source>
</evidence>
<reference evidence="10" key="1">
    <citation type="submission" date="2022-03" db="EMBL/GenBank/DDBJ databases">
        <title>Draft genome sequence of Aduncisulcus paluster, a free-living microaerophilic Fornicata.</title>
        <authorList>
            <person name="Yuyama I."/>
            <person name="Kume K."/>
            <person name="Tamura T."/>
            <person name="Inagaki Y."/>
            <person name="Hashimoto T."/>
        </authorList>
    </citation>
    <scope>NUCLEOTIDE SEQUENCE</scope>
    <source>
        <strain evidence="10">NY0171</strain>
    </source>
</reference>
<dbReference type="Proteomes" id="UP001057375">
    <property type="component" value="Unassembled WGS sequence"/>
</dbReference>
<accession>A0ABQ5KPX0</accession>
<evidence type="ECO:0000256" key="2">
    <source>
        <dbReference type="ARBA" id="ARBA00013164"/>
    </source>
</evidence>
<keyword evidence="7" id="KW-0030">Aminoacyl-tRNA synthetase</keyword>
<dbReference type="EC" id="6.1.1.4" evidence="2"/>
<protein>
    <recommendedName>
        <fullName evidence="2">leucine--tRNA ligase</fullName>
        <ecNumber evidence="2">6.1.1.4</ecNumber>
    </recommendedName>
</protein>
<dbReference type="Gene3D" id="3.90.740.10">
    <property type="entry name" value="Valyl/Leucyl/Isoleucyl-tRNA synthetase, editing domain"/>
    <property type="match status" value="1"/>
</dbReference>
<feature type="non-terminal residue" evidence="10">
    <location>
        <position position="159"/>
    </location>
</feature>
<dbReference type="Pfam" id="PF00133">
    <property type="entry name" value="tRNA-synt_1"/>
    <property type="match status" value="1"/>
</dbReference>
<comment type="caution">
    <text evidence="10">The sequence shown here is derived from an EMBL/GenBank/DDBJ whole genome shotgun (WGS) entry which is preliminary data.</text>
</comment>
<feature type="domain" description="Aminoacyl-tRNA synthetase class Ia" evidence="8">
    <location>
        <begin position="103"/>
        <end position="121"/>
    </location>
</feature>
<dbReference type="SUPFAM" id="SSF50677">
    <property type="entry name" value="ValRS/IleRS/LeuRS editing domain"/>
    <property type="match status" value="1"/>
</dbReference>
<evidence type="ECO:0000256" key="3">
    <source>
        <dbReference type="ARBA" id="ARBA00022598"/>
    </source>
</evidence>
<keyword evidence="4" id="KW-0547">Nucleotide-binding</keyword>
<feature type="domain" description="Leucyl-tRNA synthetase editing" evidence="9">
    <location>
        <begin position="2"/>
        <end position="89"/>
    </location>
</feature>
<name>A0ABQ5KPX0_9EUKA</name>
<dbReference type="EMBL" id="BQXS01003530">
    <property type="protein sequence ID" value="GKT34537.1"/>
    <property type="molecule type" value="Genomic_DNA"/>
</dbReference>
<feature type="non-terminal residue" evidence="10">
    <location>
        <position position="1"/>
    </location>
</feature>
<evidence type="ECO:0000259" key="8">
    <source>
        <dbReference type="Pfam" id="PF00133"/>
    </source>
</evidence>